<reference evidence="1" key="1">
    <citation type="submission" date="2020-06" db="EMBL/GenBank/DDBJ databases">
        <title>Legume-microbial interactions unlock mineral nutrients during tropical forest succession.</title>
        <authorList>
            <person name="Epihov D.Z."/>
        </authorList>
    </citation>
    <scope>NUCLEOTIDE SEQUENCE [LARGE SCALE GENOMIC DNA]</scope>
    <source>
        <strain evidence="1">Pan2503</strain>
    </source>
</reference>
<keyword evidence="2" id="KW-1185">Reference proteome</keyword>
<dbReference type="AlphaFoldDB" id="A0A7V8NVT8"/>
<evidence type="ECO:0000313" key="2">
    <source>
        <dbReference type="Proteomes" id="UP000567293"/>
    </source>
</evidence>
<evidence type="ECO:0000313" key="1">
    <source>
        <dbReference type="EMBL" id="MBA0088347.1"/>
    </source>
</evidence>
<name>A0A7V8NVT8_9BACT</name>
<accession>A0A7V8NVT8</accession>
<sequence length="68" mass="7921">NELFLDVCESFRYGLMSYATAQETPREVRMQREIEKIPDNTAKYLRYLELSSRAPGAGVVVSVPRRRR</sequence>
<gene>
    <name evidence="1" type="ORF">HRJ53_25460</name>
</gene>
<protein>
    <submittedName>
        <fullName evidence="1">Uncharacterized protein</fullName>
    </submittedName>
</protein>
<organism evidence="1 2">
    <name type="scientific">Candidatus Acidiferrum panamense</name>
    <dbReference type="NCBI Taxonomy" id="2741543"/>
    <lineage>
        <taxon>Bacteria</taxon>
        <taxon>Pseudomonadati</taxon>
        <taxon>Acidobacteriota</taxon>
        <taxon>Terriglobia</taxon>
        <taxon>Candidatus Acidiferrales</taxon>
        <taxon>Candidatus Acidiferrum</taxon>
    </lineage>
</organism>
<proteinExistence type="predicted"/>
<comment type="caution">
    <text evidence="1">The sequence shown here is derived from an EMBL/GenBank/DDBJ whole genome shotgun (WGS) entry which is preliminary data.</text>
</comment>
<dbReference type="EMBL" id="JACDQQ010002459">
    <property type="protein sequence ID" value="MBA0088347.1"/>
    <property type="molecule type" value="Genomic_DNA"/>
</dbReference>
<dbReference type="Proteomes" id="UP000567293">
    <property type="component" value="Unassembled WGS sequence"/>
</dbReference>
<feature type="non-terminal residue" evidence="1">
    <location>
        <position position="1"/>
    </location>
</feature>